<evidence type="ECO:0000313" key="1">
    <source>
        <dbReference type="EMBL" id="AKV58285.1"/>
    </source>
</evidence>
<organism evidence="1 2">
    <name type="scientific">Corynebacterium riegelii</name>
    <dbReference type="NCBI Taxonomy" id="156976"/>
    <lineage>
        <taxon>Bacteria</taxon>
        <taxon>Bacillati</taxon>
        <taxon>Actinomycetota</taxon>
        <taxon>Actinomycetes</taxon>
        <taxon>Mycobacteriales</taxon>
        <taxon>Corynebacteriaceae</taxon>
        <taxon>Corynebacterium</taxon>
    </lineage>
</organism>
<proteinExistence type="predicted"/>
<dbReference type="Gene3D" id="3.90.1200.10">
    <property type="match status" value="1"/>
</dbReference>
<dbReference type="PATRIC" id="fig|156976.3.peg.572"/>
<dbReference type="SUPFAM" id="SSF56112">
    <property type="entry name" value="Protein kinase-like (PK-like)"/>
    <property type="match status" value="1"/>
</dbReference>
<protein>
    <submittedName>
        <fullName evidence="1">Phosphotransferase</fullName>
    </submittedName>
</protein>
<dbReference type="EMBL" id="CP012342">
    <property type="protein sequence ID" value="AKV58285.1"/>
    <property type="molecule type" value="Genomic_DNA"/>
</dbReference>
<dbReference type="RefSeq" id="WP_052204084.1">
    <property type="nucleotide sequence ID" value="NZ_CP012342.1"/>
</dbReference>
<dbReference type="Proteomes" id="UP000060016">
    <property type="component" value="Chromosome"/>
</dbReference>
<keyword evidence="1" id="KW-0808">Transferase</keyword>
<keyword evidence="2" id="KW-1185">Reference proteome</keyword>
<dbReference type="GO" id="GO:0016740">
    <property type="term" value="F:transferase activity"/>
    <property type="evidence" value="ECO:0007669"/>
    <property type="project" value="UniProtKB-KW"/>
</dbReference>
<dbReference type="KEGG" id="crie:AK829_02900"/>
<dbReference type="AlphaFoldDB" id="A0A0K1RA33"/>
<evidence type="ECO:0000313" key="2">
    <source>
        <dbReference type="Proteomes" id="UP000060016"/>
    </source>
</evidence>
<sequence length="417" mass="45378">MDRDAVISAAESVLTRRYGGAQKLTDVTALSGSGVAGVYRAKVATNPFLQHRTVVVKHSPETGNLFDDAAFLREVVAYQFTTSLSSDVRPGPVMLGYDLDARMIILSDAGDADTLATMLERADDIQHVQILRNLGTALGKMHTGTADKEAQYNALFARMTRSRTGAEKIQQLRDRLLSHRIRLGLAILEQAGFEVPNEVKVTASNLQSRLLRGGVRAFTPFDLSPDNVMYTDSGTQFLDYEWAGFRDATFDVAFVVAGFPLYLSPRAYHEDAVSAFIEAWLREVRGTWPLLNHEDTLQARITAGMIGWALSSLTVLNPVALAEVVATDEELAAEFAAAGVDVNEEVAESVLGFADAGISSGDMLRPASEGPFSHEELIVREDLHETFNALAAYAGTGRDTAYLVISQFASDVAQRLK</sequence>
<accession>A0A0K1RA33</accession>
<dbReference type="STRING" id="156976.AK829_02900"/>
<name>A0A0K1RA33_9CORY</name>
<dbReference type="InterPro" id="IPR011009">
    <property type="entry name" value="Kinase-like_dom_sf"/>
</dbReference>
<reference evidence="1 2" key="1">
    <citation type="submission" date="2015-08" db="EMBL/GenBank/DDBJ databases">
        <authorList>
            <person name="Babu N.S."/>
            <person name="Beckwith C.J."/>
            <person name="Beseler K.G."/>
            <person name="Brison A."/>
            <person name="Carone J.V."/>
            <person name="Caskin T.P."/>
            <person name="Diamond M."/>
            <person name="Durham M.E."/>
            <person name="Foxe J.M."/>
            <person name="Go M."/>
            <person name="Henderson B.A."/>
            <person name="Jones I.B."/>
            <person name="McGettigan J.A."/>
            <person name="Micheletti S.J."/>
            <person name="Nasrallah M.E."/>
            <person name="Ortiz D."/>
            <person name="Piller C.R."/>
            <person name="Privatt S.R."/>
            <person name="Schneider S.L."/>
            <person name="Sharp S."/>
            <person name="Smith T.C."/>
            <person name="Stanton J.D."/>
            <person name="Ullery H.E."/>
            <person name="Wilson R.J."/>
            <person name="Serrano M.G."/>
            <person name="Buck G."/>
            <person name="Lee V."/>
            <person name="Wang Y."/>
            <person name="Carvalho R."/>
            <person name="Voegtly L."/>
            <person name="Shi R."/>
            <person name="Duckworth R."/>
            <person name="Johnson A."/>
            <person name="Loviza R."/>
            <person name="Walstead R."/>
            <person name="Shah Z."/>
            <person name="Kiflezghi M."/>
            <person name="Wade K."/>
            <person name="Ball S.L."/>
            <person name="Bradley K.W."/>
            <person name="Asai D.J."/>
            <person name="Bowman C.A."/>
            <person name="Russell D.A."/>
            <person name="Pope W.H."/>
            <person name="Jacobs-Sera D."/>
            <person name="Hendrix R.W."/>
            <person name="Hatfull G.F."/>
        </authorList>
    </citation>
    <scope>NUCLEOTIDE SEQUENCE [LARGE SCALE GENOMIC DNA]</scope>
    <source>
        <strain evidence="1 2">PUDD_83A45</strain>
    </source>
</reference>
<gene>
    <name evidence="1" type="ORF">AK829_02900</name>
</gene>